<feature type="disulfide bond" evidence="1">
    <location>
        <begin position="143"/>
        <end position="159"/>
    </location>
</feature>
<accession>A0A8H7SHE9</accession>
<evidence type="ECO:0008006" key="5">
    <source>
        <dbReference type="Google" id="ProtNLM"/>
    </source>
</evidence>
<dbReference type="InterPro" id="IPR001938">
    <property type="entry name" value="Thaumatin"/>
</dbReference>
<keyword evidence="2" id="KW-0732">Signal</keyword>
<name>A0A8H7SHE9_9FUNG</name>
<dbReference type="EMBL" id="JAEPRE010000310">
    <property type="protein sequence ID" value="KAG2229106.1"/>
    <property type="molecule type" value="Genomic_DNA"/>
</dbReference>
<feature type="disulfide bond" evidence="1">
    <location>
        <begin position="173"/>
        <end position="182"/>
    </location>
</feature>
<dbReference type="PANTHER" id="PTHR31013:SF2">
    <property type="entry name" value="THAUMATIN-LIKE PROTEIN"/>
    <property type="match status" value="1"/>
</dbReference>
<proteinExistence type="predicted"/>
<evidence type="ECO:0000313" key="4">
    <source>
        <dbReference type="Proteomes" id="UP000613177"/>
    </source>
</evidence>
<feature type="disulfide bond" evidence="1">
    <location>
        <begin position="163"/>
        <end position="172"/>
    </location>
</feature>
<dbReference type="PIRSF" id="PIRSF002703">
    <property type="entry name" value="Thaumatin"/>
    <property type="match status" value="1"/>
</dbReference>
<dbReference type="Pfam" id="PF00314">
    <property type="entry name" value="Thaumatin"/>
    <property type="match status" value="1"/>
</dbReference>
<dbReference type="PANTHER" id="PTHR31013">
    <property type="entry name" value="THAUMATIN FAMILY PROTEIN-RELATED"/>
    <property type="match status" value="1"/>
</dbReference>
<dbReference type="Proteomes" id="UP000613177">
    <property type="component" value="Unassembled WGS sequence"/>
</dbReference>
<evidence type="ECO:0000256" key="2">
    <source>
        <dbReference type="SAM" id="SignalP"/>
    </source>
</evidence>
<dbReference type="AlphaFoldDB" id="A0A8H7SHE9"/>
<evidence type="ECO:0000256" key="1">
    <source>
        <dbReference type="PIRSR" id="PIRSR002703-1"/>
    </source>
</evidence>
<evidence type="ECO:0000313" key="3">
    <source>
        <dbReference type="EMBL" id="KAG2229106.1"/>
    </source>
</evidence>
<feature type="signal peptide" evidence="2">
    <location>
        <begin position="1"/>
        <end position="19"/>
    </location>
</feature>
<dbReference type="OrthoDB" id="430315at2759"/>
<reference evidence="3" key="1">
    <citation type="submission" date="2021-01" db="EMBL/GenBank/DDBJ databases">
        <title>Metabolic potential, ecology and presence of endohyphal bacteria is reflected in genomic diversity of Mucoromycotina.</title>
        <authorList>
            <person name="Muszewska A."/>
            <person name="Okrasinska A."/>
            <person name="Steczkiewicz K."/>
            <person name="Drgas O."/>
            <person name="Orlowska M."/>
            <person name="Perlinska-Lenart U."/>
            <person name="Aleksandrzak-Piekarczyk T."/>
            <person name="Szatraj K."/>
            <person name="Zielenkiewicz U."/>
            <person name="Pilsyk S."/>
            <person name="Malc E."/>
            <person name="Mieczkowski P."/>
            <person name="Kruszewska J.S."/>
            <person name="Biernat P."/>
            <person name="Pawlowska J."/>
        </authorList>
    </citation>
    <scope>NUCLEOTIDE SEQUENCE</scope>
    <source>
        <strain evidence="3">WA0000018081</strain>
    </source>
</reference>
<keyword evidence="4" id="KW-1185">Reference proteome</keyword>
<sequence length="224" mass="23224">MVKLITLLSTLAGMSAVMCAPTNSVPITIKNNCKSSIQLNQLTNDQPQGTASDVAAGSSTTINVASTWGGRIWAREGCSGSADCHSGAPASLAEFLMGGAAGKDYYDVSLVDGYNLPISISTNSGTEDGYECGAPACSALPTCPKELQQVDSDGNFVGCKSACSAFNTDEYCCTGDYGRGVCDANKYSLKVKAACPNVYTYPNDDSSSMYACQSTGYTVTFCPA</sequence>
<gene>
    <name evidence="3" type="ORF">INT48_003209</name>
</gene>
<feature type="disulfide bond" evidence="1">
    <location>
        <begin position="137"/>
        <end position="195"/>
    </location>
</feature>
<dbReference type="SMART" id="SM00205">
    <property type="entry name" value="THN"/>
    <property type="match status" value="1"/>
</dbReference>
<feature type="disulfide bond" evidence="1">
    <location>
        <begin position="132"/>
        <end position="212"/>
    </location>
</feature>
<feature type="chain" id="PRO_5034486166" description="Thaumatin-like protein" evidence="2">
    <location>
        <begin position="20"/>
        <end position="224"/>
    </location>
</feature>
<keyword evidence="1" id="KW-1015">Disulfide bond</keyword>
<organism evidence="3 4">
    <name type="scientific">Thamnidium elegans</name>
    <dbReference type="NCBI Taxonomy" id="101142"/>
    <lineage>
        <taxon>Eukaryota</taxon>
        <taxon>Fungi</taxon>
        <taxon>Fungi incertae sedis</taxon>
        <taxon>Mucoromycota</taxon>
        <taxon>Mucoromycotina</taxon>
        <taxon>Mucoromycetes</taxon>
        <taxon>Mucorales</taxon>
        <taxon>Mucorineae</taxon>
        <taxon>Mucoraceae</taxon>
        <taxon>Thamnidium</taxon>
    </lineage>
</organism>
<protein>
    <recommendedName>
        <fullName evidence="5">Thaumatin-like protein</fullName>
    </recommendedName>
</protein>
<comment type="caution">
    <text evidence="3">The sequence shown here is derived from an EMBL/GenBank/DDBJ whole genome shotgun (WGS) entry which is preliminary data.</text>
</comment>
<dbReference type="SUPFAM" id="SSF49870">
    <property type="entry name" value="Osmotin, thaumatin-like protein"/>
    <property type="match status" value="1"/>
</dbReference>
<feature type="disulfide bond" evidence="1">
    <location>
        <begin position="33"/>
        <end position="222"/>
    </location>
</feature>
<dbReference type="InterPro" id="IPR037176">
    <property type="entry name" value="Osmotin/thaumatin-like_sf"/>
</dbReference>
<dbReference type="Gene3D" id="2.60.110.10">
    <property type="entry name" value="Thaumatin"/>
    <property type="match status" value="1"/>
</dbReference>
<dbReference type="PROSITE" id="PS51367">
    <property type="entry name" value="THAUMATIN_2"/>
    <property type="match status" value="1"/>
</dbReference>